<name>A0AAV8UHI0_9RHOD</name>
<keyword evidence="1" id="KW-0732">Signal</keyword>
<comment type="caution">
    <text evidence="2">The sequence shown here is derived from an EMBL/GenBank/DDBJ whole genome shotgun (WGS) entry which is preliminary data.</text>
</comment>
<dbReference type="Gene3D" id="3.90.660.10">
    <property type="match status" value="1"/>
</dbReference>
<accession>A0AAV8UHI0</accession>
<evidence type="ECO:0000256" key="1">
    <source>
        <dbReference type="SAM" id="SignalP"/>
    </source>
</evidence>
<organism evidence="2 3">
    <name type="scientific">Rhodosorus marinus</name>
    <dbReference type="NCBI Taxonomy" id="101924"/>
    <lineage>
        <taxon>Eukaryota</taxon>
        <taxon>Rhodophyta</taxon>
        <taxon>Stylonematophyceae</taxon>
        <taxon>Stylonematales</taxon>
        <taxon>Stylonemataceae</taxon>
        <taxon>Rhodosorus</taxon>
    </lineage>
</organism>
<dbReference type="AlphaFoldDB" id="A0AAV8UHI0"/>
<evidence type="ECO:0000313" key="3">
    <source>
        <dbReference type="Proteomes" id="UP001157974"/>
    </source>
</evidence>
<protein>
    <recommendedName>
        <fullName evidence="4">Amine oxidase domain-containing protein</fullName>
    </recommendedName>
</protein>
<keyword evidence="3" id="KW-1185">Reference proteome</keyword>
<gene>
    <name evidence="2" type="ORF">NDN08_000048</name>
</gene>
<evidence type="ECO:0000313" key="2">
    <source>
        <dbReference type="EMBL" id="KAJ8900747.1"/>
    </source>
</evidence>
<dbReference type="PANTHER" id="PTHR16128:SF5">
    <property type="entry name" value="FAD_NAD(P)-BINDING OXIDOREDUCTASE FAMILY PROTEIN"/>
    <property type="match status" value="1"/>
</dbReference>
<sequence length="147" mass="16347">MTRIAIIGAGLSGLVAAESLSKRFDVQIFEKSRGAGGRMATRRAEPYAFDHGAQYFTAKSEAFRDFVTEYKEAGLVEEWRCRTISLNGSNREIRRPMFVASPSMNSLAKDLARGLKVKYRIQISALKRDPVGWVLLDSTGAEHGVFD</sequence>
<dbReference type="Pfam" id="PF13450">
    <property type="entry name" value="NAD_binding_8"/>
    <property type="match status" value="1"/>
</dbReference>
<dbReference type="Gene3D" id="3.50.50.60">
    <property type="entry name" value="FAD/NAD(P)-binding domain"/>
    <property type="match status" value="1"/>
</dbReference>
<dbReference type="EMBL" id="JAMWBK010000013">
    <property type="protein sequence ID" value="KAJ8900747.1"/>
    <property type="molecule type" value="Genomic_DNA"/>
</dbReference>
<proteinExistence type="predicted"/>
<feature type="signal peptide" evidence="1">
    <location>
        <begin position="1"/>
        <end position="17"/>
    </location>
</feature>
<dbReference type="PANTHER" id="PTHR16128">
    <property type="entry name" value="FAD/NAD(P)-BINDING OXIDOREDUCTASE FAMILY PROTEIN"/>
    <property type="match status" value="1"/>
</dbReference>
<dbReference type="SUPFAM" id="SSF51905">
    <property type="entry name" value="FAD/NAD(P)-binding domain"/>
    <property type="match status" value="1"/>
</dbReference>
<reference evidence="2 3" key="1">
    <citation type="journal article" date="2023" name="Nat. Commun.">
        <title>Origin of minicircular mitochondrial genomes in red algae.</title>
        <authorList>
            <person name="Lee Y."/>
            <person name="Cho C.H."/>
            <person name="Lee Y.M."/>
            <person name="Park S.I."/>
            <person name="Yang J.H."/>
            <person name="West J.A."/>
            <person name="Bhattacharya D."/>
            <person name="Yoon H.S."/>
        </authorList>
    </citation>
    <scope>NUCLEOTIDE SEQUENCE [LARGE SCALE GENOMIC DNA]</scope>
    <source>
        <strain evidence="2 3">CCMP1338</strain>
        <tissue evidence="2">Whole cell</tissue>
    </source>
</reference>
<dbReference type="Proteomes" id="UP001157974">
    <property type="component" value="Unassembled WGS sequence"/>
</dbReference>
<feature type="chain" id="PRO_5043608652" description="Amine oxidase domain-containing protein" evidence="1">
    <location>
        <begin position="18"/>
        <end position="147"/>
    </location>
</feature>
<dbReference type="InterPro" id="IPR036188">
    <property type="entry name" value="FAD/NAD-bd_sf"/>
</dbReference>
<evidence type="ECO:0008006" key="4">
    <source>
        <dbReference type="Google" id="ProtNLM"/>
    </source>
</evidence>